<evidence type="ECO:0000313" key="5">
    <source>
        <dbReference type="Proteomes" id="UP000050378"/>
    </source>
</evidence>
<dbReference type="Proteomes" id="UP000050378">
    <property type="component" value="Unassembled WGS sequence"/>
</dbReference>
<protein>
    <recommendedName>
        <fullName evidence="3">Tyr recombinase domain-containing protein</fullName>
    </recommendedName>
</protein>
<dbReference type="GO" id="GO:0003677">
    <property type="term" value="F:DNA binding"/>
    <property type="evidence" value="ECO:0007669"/>
    <property type="project" value="InterPro"/>
</dbReference>
<dbReference type="InterPro" id="IPR002104">
    <property type="entry name" value="Integrase_catalytic"/>
</dbReference>
<reference evidence="4 5" key="1">
    <citation type="submission" date="2015-09" db="EMBL/GenBank/DDBJ databases">
        <title>Draft Genome Sequence of Pseudoalteromonas lipolytica UCD-48B.</title>
        <authorList>
            <person name="Krusor M."/>
            <person name="Coil D.A."/>
            <person name="Lang J.M."/>
            <person name="Eisen J.A."/>
            <person name="Alexiev A."/>
        </authorList>
    </citation>
    <scope>NUCLEOTIDE SEQUENCE [LARGE SCALE GENOMIC DNA]</scope>
    <source>
        <strain evidence="4 5">UCD-48B</strain>
    </source>
</reference>
<dbReference type="InterPro" id="IPR011010">
    <property type="entry name" value="DNA_brk_join_enz"/>
</dbReference>
<evidence type="ECO:0000259" key="3">
    <source>
        <dbReference type="PROSITE" id="PS51898"/>
    </source>
</evidence>
<name>A0A0P7E880_9GAMM</name>
<keyword evidence="1" id="KW-0229">DNA integration</keyword>
<dbReference type="PROSITE" id="PS51898">
    <property type="entry name" value="TYR_RECOMBINASE"/>
    <property type="match status" value="1"/>
</dbReference>
<accession>A0A0P7E880</accession>
<dbReference type="SUPFAM" id="SSF56349">
    <property type="entry name" value="DNA breaking-rejoining enzymes"/>
    <property type="match status" value="1"/>
</dbReference>
<dbReference type="GO" id="GO:0015074">
    <property type="term" value="P:DNA integration"/>
    <property type="evidence" value="ECO:0007669"/>
    <property type="project" value="UniProtKB-KW"/>
</dbReference>
<feature type="domain" description="Tyr recombinase" evidence="3">
    <location>
        <begin position="168"/>
        <end position="340"/>
    </location>
</feature>
<dbReference type="AlphaFoldDB" id="A0A0P7E880"/>
<evidence type="ECO:0000313" key="4">
    <source>
        <dbReference type="EMBL" id="KPM83923.1"/>
    </source>
</evidence>
<organism evidence="4 5">
    <name type="scientific">Pseudoalteromonas lipolytica</name>
    <dbReference type="NCBI Taxonomy" id="570156"/>
    <lineage>
        <taxon>Bacteria</taxon>
        <taxon>Pseudomonadati</taxon>
        <taxon>Pseudomonadota</taxon>
        <taxon>Gammaproteobacteria</taxon>
        <taxon>Alteromonadales</taxon>
        <taxon>Pseudoalteromonadaceae</taxon>
        <taxon>Pseudoalteromonas</taxon>
    </lineage>
</organism>
<evidence type="ECO:0000256" key="2">
    <source>
        <dbReference type="ARBA" id="ARBA00023172"/>
    </source>
</evidence>
<dbReference type="GO" id="GO:0006310">
    <property type="term" value="P:DNA recombination"/>
    <property type="evidence" value="ECO:0007669"/>
    <property type="project" value="UniProtKB-KW"/>
</dbReference>
<sequence>MVLTVFQMSVYKRKNSKFYYCEINIKGKTVIRSTKTTKKSLALRFESQLRETLYRQHVLGDRPIITLAEAILEYATSKSGSVNKQNLDSQIRTLNAQLSRVYSLQADLHGLNGGHLTRLVSLRRKDGVTEGTIRLMLTTLKGVVNWSKLAGYLQPENLVIPKLRVNNQRTRTLSNQEEVQLLERLKLNKNPDDYDLVVLLLDTAARLNEIQQLHWESVDLEAAELHLWRTKTNTASVLKLTERSLNILKRRYESSSQKKFVFPSKKGGLRRTTPKSIQNVYKELGLEGFCTHSIRHSTASKLVKSGMSLFAVSKLLGHSNISMSQRYSHLEQQAIANQAVEILNNN</sequence>
<dbReference type="PANTHER" id="PTHR30349">
    <property type="entry name" value="PHAGE INTEGRASE-RELATED"/>
    <property type="match status" value="1"/>
</dbReference>
<dbReference type="PATRIC" id="fig|570156.3.peg.3028"/>
<evidence type="ECO:0000256" key="1">
    <source>
        <dbReference type="ARBA" id="ARBA00022908"/>
    </source>
</evidence>
<dbReference type="EMBL" id="LJTC01000005">
    <property type="protein sequence ID" value="KPM83923.1"/>
    <property type="molecule type" value="Genomic_DNA"/>
</dbReference>
<dbReference type="CDD" id="cd00796">
    <property type="entry name" value="INT_Rci_Hp1_C"/>
    <property type="match status" value="1"/>
</dbReference>
<dbReference type="InterPro" id="IPR050090">
    <property type="entry name" value="Tyrosine_recombinase_XerCD"/>
</dbReference>
<dbReference type="STRING" id="570156.AOG27_09790"/>
<dbReference type="InterPro" id="IPR013762">
    <property type="entry name" value="Integrase-like_cat_sf"/>
</dbReference>
<dbReference type="PANTHER" id="PTHR30349:SF64">
    <property type="entry name" value="PROPHAGE INTEGRASE INTD-RELATED"/>
    <property type="match status" value="1"/>
</dbReference>
<dbReference type="Pfam" id="PF00589">
    <property type="entry name" value="Phage_integrase"/>
    <property type="match status" value="1"/>
</dbReference>
<gene>
    <name evidence="4" type="ORF">AOG27_09790</name>
</gene>
<keyword evidence="2" id="KW-0233">DNA recombination</keyword>
<proteinExistence type="predicted"/>
<dbReference type="Gene3D" id="1.10.443.10">
    <property type="entry name" value="Intergrase catalytic core"/>
    <property type="match status" value="1"/>
</dbReference>
<comment type="caution">
    <text evidence="4">The sequence shown here is derived from an EMBL/GenBank/DDBJ whole genome shotgun (WGS) entry which is preliminary data.</text>
</comment>